<dbReference type="RefSeq" id="WP_253832577.1">
    <property type="nucleotide sequence ID" value="NZ_JAMTCS010000001.1"/>
</dbReference>
<gene>
    <name evidence="1" type="ORF">APR03_000584</name>
</gene>
<dbReference type="Proteomes" id="UP001139493">
    <property type="component" value="Unassembled WGS sequence"/>
</dbReference>
<comment type="caution">
    <text evidence="1">The sequence shown here is derived from an EMBL/GenBank/DDBJ whole genome shotgun (WGS) entry which is preliminary data.</text>
</comment>
<proteinExistence type="predicted"/>
<accession>A0A9X2G648</accession>
<keyword evidence="2" id="KW-1185">Reference proteome</keyword>
<evidence type="ECO:0000313" key="1">
    <source>
        <dbReference type="EMBL" id="MCP2263261.1"/>
    </source>
</evidence>
<dbReference type="AlphaFoldDB" id="A0A9X2G648"/>
<reference evidence="1" key="1">
    <citation type="submission" date="2022-06" db="EMBL/GenBank/DDBJ databases">
        <title>Genomic Encyclopedia of Archaeal and Bacterial Type Strains, Phase II (KMG-II): from individual species to whole genera.</title>
        <authorList>
            <person name="Goeker M."/>
        </authorList>
    </citation>
    <scope>NUCLEOTIDE SEQUENCE</scope>
    <source>
        <strain evidence="1">DSM 26652</strain>
    </source>
</reference>
<organism evidence="1 2">
    <name type="scientific">Promicromonospora thailandica</name>
    <dbReference type="NCBI Taxonomy" id="765201"/>
    <lineage>
        <taxon>Bacteria</taxon>
        <taxon>Bacillati</taxon>
        <taxon>Actinomycetota</taxon>
        <taxon>Actinomycetes</taxon>
        <taxon>Micrococcales</taxon>
        <taxon>Promicromonosporaceae</taxon>
        <taxon>Promicromonospora</taxon>
    </lineage>
</organism>
<dbReference type="Gene3D" id="3.40.50.2000">
    <property type="entry name" value="Glycogen Phosphorylase B"/>
    <property type="match status" value="1"/>
</dbReference>
<protein>
    <submittedName>
        <fullName evidence="1">Glycosyltransferase family 28 N-terminal domain</fullName>
    </submittedName>
</protein>
<sequence length="297" mass="31969">MTRIIVAATSIYGHVAPMLAVAEDLVARGHDVTFVTGSRYRDAVEVTGASFAPVAGAADLDMAVEAVRPERLELPPGVEQFAYDMRVLFADAIPEQFKVLKRLIAEADEPVVLVHEVWFWGGLPFALAAENTPAPVAVVAVGITQLTVSSADLAPYGAGLPPDRSESGRLRNKQLHEQQLAGPLGATQRDCRTLWVIVSSPATRTQQIQPRQVHPRPSTSIEAALASCLLVGVSPEKPRQIPPTPDLYVVGHLGHDVFQRSQVQILPPLQIEGPLTWSQTGEGPFALLLSHSGVRTK</sequence>
<name>A0A9X2G648_9MICO</name>
<evidence type="ECO:0000313" key="2">
    <source>
        <dbReference type="Proteomes" id="UP001139493"/>
    </source>
</evidence>
<dbReference type="EMBL" id="JAMTCS010000001">
    <property type="protein sequence ID" value="MCP2263261.1"/>
    <property type="molecule type" value="Genomic_DNA"/>
</dbReference>
<dbReference type="SUPFAM" id="SSF53756">
    <property type="entry name" value="UDP-Glycosyltransferase/glycogen phosphorylase"/>
    <property type="match status" value="1"/>
</dbReference>